<name>A0A6G4WTC6_9ACTN</name>
<feature type="compositionally biased region" description="Basic and acidic residues" evidence="1">
    <location>
        <begin position="270"/>
        <end position="283"/>
    </location>
</feature>
<feature type="transmembrane region" description="Helical" evidence="2">
    <location>
        <begin position="55"/>
        <end position="77"/>
    </location>
</feature>
<sequence length="342" mass="35877">MPKLPTVRAITQGERELRDWHRNLRIGAATAGFGMMLASLYQLHWAGTLIGFPPFAAAAMAGSLELLLAFNAGAVTTIRRRTDGHEGGYFWSLWAIFGFLLCISIAANVGHCLVALSQWFAAGAAPAVLVEHQVYAYVVGAAVAAMVPLGGSFGLHISGFVRKHGAGSDWVDEDGTGALLDPLSPATTPRRPSAAAPSACGSSSADTLPPAGAIVATRPRGKQDDAPAATPEVPVPPLPAGETEESQAEDAPQLNESSIVSEEELYAEYKAARNRGEEHRLGPRGDLNPSQLGRRLGQSPQNGRKNVGPRFERRYEAELLAESGNGVDMNGLGPQSGAAPAS</sequence>
<dbReference type="EMBL" id="JAAKZZ010000035">
    <property type="protein sequence ID" value="NGO67877.1"/>
    <property type="molecule type" value="Genomic_DNA"/>
</dbReference>
<dbReference type="AlphaFoldDB" id="A0A6G4WTC6"/>
<feature type="transmembrane region" description="Helical" evidence="2">
    <location>
        <begin position="89"/>
        <end position="122"/>
    </location>
</feature>
<evidence type="ECO:0000256" key="2">
    <source>
        <dbReference type="SAM" id="Phobius"/>
    </source>
</evidence>
<reference evidence="3 4" key="1">
    <citation type="submission" date="2020-02" db="EMBL/GenBank/DDBJ databases">
        <title>Whole-genome analyses of novel actinobacteria.</title>
        <authorList>
            <person name="Sahin N."/>
            <person name="Tatar D."/>
        </authorList>
    </citation>
    <scope>NUCLEOTIDE SEQUENCE [LARGE SCALE GENOMIC DNA]</scope>
    <source>
        <strain evidence="3 4">SB3404</strain>
    </source>
</reference>
<gene>
    <name evidence="3" type="ORF">G5C65_05800</name>
</gene>
<dbReference type="RefSeq" id="WP_165297535.1">
    <property type="nucleotide sequence ID" value="NZ_JAAKZZ010000035.1"/>
</dbReference>
<feature type="transmembrane region" description="Helical" evidence="2">
    <location>
        <begin position="24"/>
        <end position="43"/>
    </location>
</feature>
<accession>A0A6G4WTC6</accession>
<protein>
    <submittedName>
        <fullName evidence="3">Uncharacterized protein</fullName>
    </submittedName>
</protein>
<organism evidence="3 4">
    <name type="scientific">Streptomyces boncukensis</name>
    <dbReference type="NCBI Taxonomy" id="2711219"/>
    <lineage>
        <taxon>Bacteria</taxon>
        <taxon>Bacillati</taxon>
        <taxon>Actinomycetota</taxon>
        <taxon>Actinomycetes</taxon>
        <taxon>Kitasatosporales</taxon>
        <taxon>Streptomycetaceae</taxon>
        <taxon>Streptomyces</taxon>
    </lineage>
</organism>
<feature type="transmembrane region" description="Helical" evidence="2">
    <location>
        <begin position="134"/>
        <end position="155"/>
    </location>
</feature>
<comment type="caution">
    <text evidence="3">The sequence shown here is derived from an EMBL/GenBank/DDBJ whole genome shotgun (WGS) entry which is preliminary data.</text>
</comment>
<evidence type="ECO:0000313" key="4">
    <source>
        <dbReference type="Proteomes" id="UP000477722"/>
    </source>
</evidence>
<feature type="region of interest" description="Disordered" evidence="1">
    <location>
        <begin position="177"/>
        <end position="342"/>
    </location>
</feature>
<keyword evidence="2" id="KW-0472">Membrane</keyword>
<keyword evidence="2" id="KW-0812">Transmembrane</keyword>
<evidence type="ECO:0000313" key="3">
    <source>
        <dbReference type="EMBL" id="NGO67877.1"/>
    </source>
</evidence>
<keyword evidence="4" id="KW-1185">Reference proteome</keyword>
<evidence type="ECO:0000256" key="1">
    <source>
        <dbReference type="SAM" id="MobiDB-lite"/>
    </source>
</evidence>
<keyword evidence="2" id="KW-1133">Transmembrane helix</keyword>
<dbReference type="Proteomes" id="UP000477722">
    <property type="component" value="Unassembled WGS sequence"/>
</dbReference>
<feature type="compositionally biased region" description="Low complexity" evidence="1">
    <location>
        <begin position="184"/>
        <end position="205"/>
    </location>
</feature>
<proteinExistence type="predicted"/>